<dbReference type="InterPro" id="IPR028082">
    <property type="entry name" value="Peripla_BP_I"/>
</dbReference>
<dbReference type="SMART" id="SM00354">
    <property type="entry name" value="HTH_LACI"/>
    <property type="match status" value="1"/>
</dbReference>
<dbReference type="InterPro" id="IPR010982">
    <property type="entry name" value="Lambda_DNA-bd_dom_sf"/>
</dbReference>
<dbReference type="Pfam" id="PF00356">
    <property type="entry name" value="LacI"/>
    <property type="match status" value="1"/>
</dbReference>
<accession>A0A323TCZ2</accession>
<dbReference type="AlphaFoldDB" id="A0A323TCZ2"/>
<evidence type="ECO:0000313" key="5">
    <source>
        <dbReference type="EMBL" id="PYZ92074.1"/>
    </source>
</evidence>
<dbReference type="GO" id="GO:0003700">
    <property type="term" value="F:DNA-binding transcription factor activity"/>
    <property type="evidence" value="ECO:0007669"/>
    <property type="project" value="TreeGrafter"/>
</dbReference>
<dbReference type="RefSeq" id="WP_110611626.1">
    <property type="nucleotide sequence ID" value="NZ_PDOD01000005.1"/>
</dbReference>
<evidence type="ECO:0000313" key="6">
    <source>
        <dbReference type="Proteomes" id="UP000248214"/>
    </source>
</evidence>
<dbReference type="SUPFAM" id="SSF53822">
    <property type="entry name" value="Periplasmic binding protein-like I"/>
    <property type="match status" value="1"/>
</dbReference>
<dbReference type="OrthoDB" id="3180992at2"/>
<dbReference type="Proteomes" id="UP000248214">
    <property type="component" value="Unassembled WGS sequence"/>
</dbReference>
<dbReference type="Gene3D" id="1.10.260.40">
    <property type="entry name" value="lambda repressor-like DNA-binding domains"/>
    <property type="match status" value="1"/>
</dbReference>
<keyword evidence="6" id="KW-1185">Reference proteome</keyword>
<proteinExistence type="predicted"/>
<dbReference type="EMBL" id="PDOD01000005">
    <property type="protein sequence ID" value="PYZ92074.1"/>
    <property type="molecule type" value="Genomic_DNA"/>
</dbReference>
<gene>
    <name evidence="5" type="ORF">CR194_17940</name>
</gene>
<sequence>MVTINDIANLSGVSRTTVSRVLNNSGYVSESAKRKVQEIIESTGYVPSEQAKSLRTKQTKVIGVILPKISTETASRVVDGIDKKLSEHGYHILLANANLNVEKEIEHLRLLQSRRVDGIILVATNIETQLIKTIQEMNVPVVALGQEVPGISSVVYDDYHAAYDVTSLLIEKGHKRIGFIGVSETDRAVGFERKRAFLDAMKAYNLDVYSAWIQEGVFDIHSGGQAMKTILEESPQSPTAIFAVTDRLAIGAMQVIKEKNIDIPKQISVVGIGASDLSKYVSPSLTTVDYYNEKAGIETANLMIEQLVKKEEKPKKLLMSYGLILRDSLS</sequence>
<protein>
    <submittedName>
        <fullName evidence="5">LacI family transcriptional regulator</fullName>
    </submittedName>
</protein>
<evidence type="ECO:0000256" key="3">
    <source>
        <dbReference type="ARBA" id="ARBA00023163"/>
    </source>
</evidence>
<dbReference type="SUPFAM" id="SSF47413">
    <property type="entry name" value="lambda repressor-like DNA-binding domains"/>
    <property type="match status" value="1"/>
</dbReference>
<evidence type="ECO:0000256" key="2">
    <source>
        <dbReference type="ARBA" id="ARBA00023125"/>
    </source>
</evidence>
<dbReference type="CDD" id="cd01542">
    <property type="entry name" value="PBP1_TreR-like"/>
    <property type="match status" value="1"/>
</dbReference>
<dbReference type="PROSITE" id="PS00356">
    <property type="entry name" value="HTH_LACI_1"/>
    <property type="match status" value="1"/>
</dbReference>
<dbReference type="Gene3D" id="3.40.50.2300">
    <property type="match status" value="2"/>
</dbReference>
<reference evidence="5 6" key="1">
    <citation type="submission" date="2017-10" db="EMBL/GenBank/DDBJ databases">
        <title>Bacillus sp. nov., a halophilic bacterium isolated from a Keqin Lake.</title>
        <authorList>
            <person name="Wang H."/>
        </authorList>
    </citation>
    <scope>NUCLEOTIDE SEQUENCE [LARGE SCALE GENOMIC DNA]</scope>
    <source>
        <strain evidence="5 6">KQ-12</strain>
    </source>
</reference>
<dbReference type="PROSITE" id="PS50932">
    <property type="entry name" value="HTH_LACI_2"/>
    <property type="match status" value="1"/>
</dbReference>
<dbReference type="InterPro" id="IPR000843">
    <property type="entry name" value="HTH_LacI"/>
</dbReference>
<name>A0A323TCZ2_9BACI</name>
<evidence type="ECO:0000256" key="1">
    <source>
        <dbReference type="ARBA" id="ARBA00023015"/>
    </source>
</evidence>
<feature type="domain" description="HTH lacI-type" evidence="4">
    <location>
        <begin position="2"/>
        <end position="56"/>
    </location>
</feature>
<comment type="caution">
    <text evidence="5">The sequence shown here is derived from an EMBL/GenBank/DDBJ whole genome shotgun (WGS) entry which is preliminary data.</text>
</comment>
<evidence type="ECO:0000259" key="4">
    <source>
        <dbReference type="PROSITE" id="PS50932"/>
    </source>
</evidence>
<dbReference type="CDD" id="cd01392">
    <property type="entry name" value="HTH_LacI"/>
    <property type="match status" value="1"/>
</dbReference>
<dbReference type="InterPro" id="IPR046335">
    <property type="entry name" value="LacI/GalR-like_sensor"/>
</dbReference>
<dbReference type="PANTHER" id="PTHR30146">
    <property type="entry name" value="LACI-RELATED TRANSCRIPTIONAL REPRESSOR"/>
    <property type="match status" value="1"/>
</dbReference>
<dbReference type="PANTHER" id="PTHR30146:SF146">
    <property type="entry name" value="HTH-TYPE TRANSCRIPTIONAL REGULATOR TRER"/>
    <property type="match status" value="1"/>
</dbReference>
<dbReference type="PRINTS" id="PR00036">
    <property type="entry name" value="HTHLACI"/>
</dbReference>
<dbReference type="GO" id="GO:0000976">
    <property type="term" value="F:transcription cis-regulatory region binding"/>
    <property type="evidence" value="ECO:0007669"/>
    <property type="project" value="TreeGrafter"/>
</dbReference>
<keyword evidence="1" id="KW-0805">Transcription regulation</keyword>
<keyword evidence="2" id="KW-0238">DNA-binding</keyword>
<dbReference type="Pfam" id="PF13377">
    <property type="entry name" value="Peripla_BP_3"/>
    <property type="match status" value="1"/>
</dbReference>
<organism evidence="5 6">
    <name type="scientific">Salipaludibacillus keqinensis</name>
    <dbReference type="NCBI Taxonomy" id="2045207"/>
    <lineage>
        <taxon>Bacteria</taxon>
        <taxon>Bacillati</taxon>
        <taxon>Bacillota</taxon>
        <taxon>Bacilli</taxon>
        <taxon>Bacillales</taxon>
        <taxon>Bacillaceae</taxon>
    </lineage>
</organism>
<keyword evidence="3" id="KW-0804">Transcription</keyword>